<comment type="caution">
    <text evidence="3">The sequence shown here is derived from an EMBL/GenBank/DDBJ whole genome shotgun (WGS) entry which is preliminary data.</text>
</comment>
<reference evidence="3" key="1">
    <citation type="submission" date="2020-06" db="EMBL/GenBank/DDBJ databases">
        <authorList>
            <person name="Ji K."/>
            <person name="Li J."/>
        </authorList>
    </citation>
    <scope>NUCLEOTIDE SEQUENCE</scope>
    <source>
        <strain evidence="3">JKM2019</strain>
        <tissue evidence="3">Whole body</tissue>
    </source>
</reference>
<evidence type="ECO:0000313" key="3">
    <source>
        <dbReference type="EMBL" id="KAH7636810.1"/>
    </source>
</evidence>
<proteinExistence type="predicted"/>
<feature type="region of interest" description="Disordered" evidence="1">
    <location>
        <begin position="123"/>
        <end position="182"/>
    </location>
</feature>
<gene>
    <name evidence="3" type="ORF">HUG17_7016</name>
</gene>
<evidence type="ECO:0000256" key="2">
    <source>
        <dbReference type="SAM" id="SignalP"/>
    </source>
</evidence>
<organism evidence="3">
    <name type="scientific">Dermatophagoides farinae</name>
    <name type="common">American house dust mite</name>
    <dbReference type="NCBI Taxonomy" id="6954"/>
    <lineage>
        <taxon>Eukaryota</taxon>
        <taxon>Metazoa</taxon>
        <taxon>Ecdysozoa</taxon>
        <taxon>Arthropoda</taxon>
        <taxon>Chelicerata</taxon>
        <taxon>Arachnida</taxon>
        <taxon>Acari</taxon>
        <taxon>Acariformes</taxon>
        <taxon>Sarcoptiformes</taxon>
        <taxon>Astigmata</taxon>
        <taxon>Psoroptidia</taxon>
        <taxon>Analgoidea</taxon>
        <taxon>Pyroglyphidae</taxon>
        <taxon>Dermatophagoidinae</taxon>
        <taxon>Dermatophagoides</taxon>
    </lineage>
</organism>
<feature type="compositionally biased region" description="Low complexity" evidence="1">
    <location>
        <begin position="145"/>
        <end position="166"/>
    </location>
</feature>
<evidence type="ECO:0000256" key="1">
    <source>
        <dbReference type="SAM" id="MobiDB-lite"/>
    </source>
</evidence>
<protein>
    <submittedName>
        <fullName evidence="3">Uncharacterized protein</fullName>
    </submittedName>
</protein>
<sequence>MLIKIFLCSFIGLIVLMTEIYGQLNGYSAIKIKQHQGRSLDFLSDVERKKNSFFNYLNQTVSGAANFNLNQPYPPFDSFNKFKIQTLQYFERMAQMKQQLIGQLISALNSTIPDPCNKTYTTTTPFSTTMPYGERSTSTQRMPFSTRTNSDTSSTSTSTSTTSTTTEFTLPPITYVMPNSTN</sequence>
<feature type="signal peptide" evidence="2">
    <location>
        <begin position="1"/>
        <end position="22"/>
    </location>
</feature>
<accession>A0A9D4NNB1</accession>
<dbReference type="AlphaFoldDB" id="A0A9D4NNB1"/>
<feature type="chain" id="PRO_5039345479" evidence="2">
    <location>
        <begin position="23"/>
        <end position="182"/>
    </location>
</feature>
<reference evidence="3" key="2">
    <citation type="journal article" date="2021" name="World Allergy Organ. J.">
        <title>Chromosome-level assembly of Dermatophagoides farinae genome and transcriptome reveals two novel allergens Der f 37 and Der f 39.</title>
        <authorList>
            <person name="Chen J."/>
            <person name="Cai Z."/>
            <person name="Fan D."/>
            <person name="Hu J."/>
            <person name="Hou Y."/>
            <person name="He Y."/>
            <person name="Zhang Z."/>
            <person name="Zhao Z."/>
            <person name="Gao P."/>
            <person name="Hu W."/>
            <person name="Sun J."/>
            <person name="Li J."/>
            <person name="Ji K."/>
        </authorList>
    </citation>
    <scope>NUCLEOTIDE SEQUENCE</scope>
    <source>
        <strain evidence="3">JKM2019</strain>
    </source>
</reference>
<keyword evidence="2" id="KW-0732">Signal</keyword>
<dbReference type="Proteomes" id="UP000828236">
    <property type="component" value="Unassembled WGS sequence"/>
</dbReference>
<name>A0A9D4NNB1_DERFA</name>
<dbReference type="EMBL" id="SDOV01000009">
    <property type="protein sequence ID" value="KAH7636810.1"/>
    <property type="molecule type" value="Genomic_DNA"/>
</dbReference>